<keyword evidence="3" id="KW-1185">Reference proteome</keyword>
<gene>
    <name evidence="2" type="ORF">AJ78_07989</name>
</gene>
<dbReference type="VEuPathDB" id="FungiDB:AJ78_07989"/>
<dbReference type="AlphaFoldDB" id="A0A1J9Q7P7"/>
<feature type="compositionally biased region" description="Pro residues" evidence="1">
    <location>
        <begin position="20"/>
        <end position="31"/>
    </location>
</feature>
<dbReference type="OrthoDB" id="4360092at2759"/>
<evidence type="ECO:0000256" key="1">
    <source>
        <dbReference type="SAM" id="MobiDB-lite"/>
    </source>
</evidence>
<protein>
    <recommendedName>
        <fullName evidence="4">C2H2-type domain-containing protein</fullName>
    </recommendedName>
</protein>
<accession>A0A1J9Q7P7</accession>
<feature type="region of interest" description="Disordered" evidence="1">
    <location>
        <begin position="1"/>
        <end position="48"/>
    </location>
</feature>
<organism evidence="2 3">
    <name type="scientific">Emergomyces pasteurianus Ep9510</name>
    <dbReference type="NCBI Taxonomy" id="1447872"/>
    <lineage>
        <taxon>Eukaryota</taxon>
        <taxon>Fungi</taxon>
        <taxon>Dikarya</taxon>
        <taxon>Ascomycota</taxon>
        <taxon>Pezizomycotina</taxon>
        <taxon>Eurotiomycetes</taxon>
        <taxon>Eurotiomycetidae</taxon>
        <taxon>Onygenales</taxon>
        <taxon>Ajellomycetaceae</taxon>
        <taxon>Emergomyces</taxon>
    </lineage>
</organism>
<evidence type="ECO:0008006" key="4">
    <source>
        <dbReference type="Google" id="ProtNLM"/>
    </source>
</evidence>
<comment type="caution">
    <text evidence="2">The sequence shown here is derived from an EMBL/GenBank/DDBJ whole genome shotgun (WGS) entry which is preliminary data.</text>
</comment>
<reference evidence="2 3" key="1">
    <citation type="submission" date="2015-07" db="EMBL/GenBank/DDBJ databases">
        <title>Emmonsia species relationships and genome sequence.</title>
        <authorList>
            <consortium name="The Broad Institute Genomics Platform"/>
            <person name="Cuomo C.A."/>
            <person name="Munoz J.F."/>
            <person name="Imamovic A."/>
            <person name="Priest M.E."/>
            <person name="Young S."/>
            <person name="Clay O.K."/>
            <person name="McEwen J.G."/>
        </authorList>
    </citation>
    <scope>NUCLEOTIDE SEQUENCE [LARGE SCALE GENOMIC DNA]</scope>
    <source>
        <strain evidence="2 3">UAMH 9510</strain>
    </source>
</reference>
<sequence length="140" mass="15930">MTDIQISEEGAGATGCRPKASPPPPPHPPQAPDGTDDRDDAHGEVTSAEEWDDALRAAEEHIRDVKQPRGCFECYAHPGSSDHRRIHRYSRPADLGRHFRDEHLRHLKDGEPAWCSWCEIKLEHRMDVQDHAKIVHRVHT</sequence>
<evidence type="ECO:0000313" key="2">
    <source>
        <dbReference type="EMBL" id="OJD11189.1"/>
    </source>
</evidence>
<dbReference type="Proteomes" id="UP000182235">
    <property type="component" value="Unassembled WGS sequence"/>
</dbReference>
<dbReference type="EMBL" id="LGRN01000593">
    <property type="protein sequence ID" value="OJD11189.1"/>
    <property type="molecule type" value="Genomic_DNA"/>
</dbReference>
<name>A0A1J9Q7P7_9EURO</name>
<dbReference type="STRING" id="1447872.A0A1J9Q7P7"/>
<evidence type="ECO:0000313" key="3">
    <source>
        <dbReference type="Proteomes" id="UP000182235"/>
    </source>
</evidence>
<proteinExistence type="predicted"/>